<comment type="caution">
    <text evidence="3">The sequence shown here is derived from an EMBL/GenBank/DDBJ whole genome shotgun (WGS) entry which is preliminary data.</text>
</comment>
<dbReference type="InterPro" id="IPR004045">
    <property type="entry name" value="Glutathione_S-Trfase_N"/>
</dbReference>
<dbReference type="EMBL" id="CACVBS010000039">
    <property type="protein sequence ID" value="CAA7263303.1"/>
    <property type="molecule type" value="Genomic_DNA"/>
</dbReference>
<gene>
    <name evidence="3" type="ORF">AAE3_LOCUS5594</name>
</gene>
<reference evidence="3 4" key="1">
    <citation type="submission" date="2020-01" db="EMBL/GenBank/DDBJ databases">
        <authorList>
            <person name="Gupta K D."/>
        </authorList>
    </citation>
    <scope>NUCLEOTIDE SEQUENCE [LARGE SCALE GENOMIC DNA]</scope>
</reference>
<dbReference type="PANTHER" id="PTHR43968:SF6">
    <property type="entry name" value="GLUTATHIONE S-TRANSFERASE OMEGA"/>
    <property type="match status" value="1"/>
</dbReference>
<organism evidence="3 4">
    <name type="scientific">Cyclocybe aegerita</name>
    <name type="common">Black poplar mushroom</name>
    <name type="synonym">Agrocybe aegerita</name>
    <dbReference type="NCBI Taxonomy" id="1973307"/>
    <lineage>
        <taxon>Eukaryota</taxon>
        <taxon>Fungi</taxon>
        <taxon>Dikarya</taxon>
        <taxon>Basidiomycota</taxon>
        <taxon>Agaricomycotina</taxon>
        <taxon>Agaricomycetes</taxon>
        <taxon>Agaricomycetidae</taxon>
        <taxon>Agaricales</taxon>
        <taxon>Agaricineae</taxon>
        <taxon>Bolbitiaceae</taxon>
        <taxon>Cyclocybe</taxon>
    </lineage>
</organism>
<dbReference type="PANTHER" id="PTHR43968">
    <property type="match status" value="1"/>
</dbReference>
<evidence type="ECO:0000313" key="4">
    <source>
        <dbReference type="Proteomes" id="UP000467700"/>
    </source>
</evidence>
<dbReference type="SUPFAM" id="SSF47616">
    <property type="entry name" value="GST C-terminal domain-like"/>
    <property type="match status" value="1"/>
</dbReference>
<dbReference type="GO" id="GO:0005737">
    <property type="term" value="C:cytoplasm"/>
    <property type="evidence" value="ECO:0007669"/>
    <property type="project" value="TreeGrafter"/>
</dbReference>
<feature type="domain" description="GST C-terminal" evidence="2">
    <location>
        <begin position="96"/>
        <end position="227"/>
    </location>
</feature>
<dbReference type="InterPro" id="IPR036249">
    <property type="entry name" value="Thioredoxin-like_sf"/>
</dbReference>
<dbReference type="Pfam" id="PF13410">
    <property type="entry name" value="GST_C_2"/>
    <property type="match status" value="1"/>
</dbReference>
<dbReference type="CDD" id="cd00570">
    <property type="entry name" value="GST_N_family"/>
    <property type="match status" value="1"/>
</dbReference>
<dbReference type="SUPFAM" id="SSF52833">
    <property type="entry name" value="Thioredoxin-like"/>
    <property type="match status" value="1"/>
</dbReference>
<dbReference type="Pfam" id="PF13417">
    <property type="entry name" value="GST_N_3"/>
    <property type="match status" value="1"/>
</dbReference>
<dbReference type="OrthoDB" id="249703at2759"/>
<dbReference type="Gene3D" id="3.40.30.10">
    <property type="entry name" value="Glutaredoxin"/>
    <property type="match status" value="1"/>
</dbReference>
<dbReference type="CDD" id="cd00299">
    <property type="entry name" value="GST_C_family"/>
    <property type="match status" value="1"/>
</dbReference>
<dbReference type="InterPro" id="IPR050983">
    <property type="entry name" value="GST_Omega/HSP26"/>
</dbReference>
<dbReference type="AlphaFoldDB" id="A0A8S0WIU0"/>
<dbReference type="InterPro" id="IPR010987">
    <property type="entry name" value="Glutathione-S-Trfase_C-like"/>
</dbReference>
<feature type="domain" description="GST N-terminal" evidence="1">
    <location>
        <begin position="5"/>
        <end position="88"/>
    </location>
</feature>
<name>A0A8S0WIU0_CYCAE</name>
<evidence type="ECO:0000259" key="2">
    <source>
        <dbReference type="PROSITE" id="PS50405"/>
    </source>
</evidence>
<evidence type="ECO:0000313" key="3">
    <source>
        <dbReference type="EMBL" id="CAA7263303.1"/>
    </source>
</evidence>
<evidence type="ECO:0000259" key="1">
    <source>
        <dbReference type="PROSITE" id="PS50404"/>
    </source>
</evidence>
<dbReference type="Gene3D" id="1.20.1050.10">
    <property type="match status" value="1"/>
</dbReference>
<keyword evidence="4" id="KW-1185">Reference proteome</keyword>
<accession>A0A8S0WIU0</accession>
<protein>
    <recommendedName>
        <fullName evidence="5">Glutathione S-transferase</fullName>
    </recommendedName>
</protein>
<sequence length="227" mass="24859">MALASSHTVIGTPFSTFTRTITLGLEYKGISYVQKAAIPQSALAVENHPLGYLPTLVIHGANNNQGDMKLRESQAIARYIDRISPVPSLQLQSGVDLPVEEKVWELVSIVASFGFPAVEVGVVKPRVKVADEGNLSEPEIQAHIKDGIQQLKRFLSVVESLMQSEGYAFGEKLTWADFFLYPLLSDLRAVPEWAVVGERLQAWMKLMDKLPAVKATETGTLSVGARP</sequence>
<proteinExistence type="predicted"/>
<dbReference type="PROSITE" id="PS50405">
    <property type="entry name" value="GST_CTER"/>
    <property type="match status" value="1"/>
</dbReference>
<dbReference type="Proteomes" id="UP000467700">
    <property type="component" value="Unassembled WGS sequence"/>
</dbReference>
<dbReference type="PROSITE" id="PS50404">
    <property type="entry name" value="GST_NTER"/>
    <property type="match status" value="1"/>
</dbReference>
<dbReference type="InterPro" id="IPR036282">
    <property type="entry name" value="Glutathione-S-Trfase_C_sf"/>
</dbReference>
<evidence type="ECO:0008006" key="5">
    <source>
        <dbReference type="Google" id="ProtNLM"/>
    </source>
</evidence>